<organism evidence="2 3">
    <name type="scientific">Clostridium perfringens</name>
    <dbReference type="NCBI Taxonomy" id="1502"/>
    <lineage>
        <taxon>Bacteria</taxon>
        <taxon>Bacillati</taxon>
        <taxon>Bacillota</taxon>
        <taxon>Clostridia</taxon>
        <taxon>Eubacteriales</taxon>
        <taxon>Clostridiaceae</taxon>
        <taxon>Clostridium</taxon>
    </lineage>
</organism>
<protein>
    <submittedName>
        <fullName evidence="2">Uncharacterized protein</fullName>
    </submittedName>
</protein>
<dbReference type="Proteomes" id="UP000668068">
    <property type="component" value="Unassembled WGS sequence"/>
</dbReference>
<dbReference type="EMBL" id="JAENQP010000007">
    <property type="protein sequence ID" value="MBO3359422.1"/>
    <property type="molecule type" value="Genomic_DNA"/>
</dbReference>
<accession>A0AAW4IXR6</accession>
<reference evidence="2" key="1">
    <citation type="submission" date="2020-12" db="EMBL/GenBank/DDBJ databases">
        <title>Comparative genomics of Clostridium perfringens reveals patterns of host-associated phylogenetic clades and virulence factors.</title>
        <authorList>
            <person name="Smith A.H."/>
            <person name="Geier R."/>
        </authorList>
    </citation>
    <scope>NUCLEOTIDE SEQUENCE</scope>
    <source>
        <strain evidence="2">CHD30677R</strain>
    </source>
</reference>
<dbReference type="AlphaFoldDB" id="A0AAW4IXR6"/>
<proteinExistence type="predicted"/>
<gene>
    <name evidence="2" type="ORF">JJB47_11635</name>
</gene>
<dbReference type="RefSeq" id="WP_208340923.1">
    <property type="nucleotide sequence ID" value="NZ_JAENQO010000007.1"/>
</dbReference>
<keyword evidence="1" id="KW-0175">Coiled coil</keyword>
<name>A0AAW4IXR6_CLOPF</name>
<comment type="caution">
    <text evidence="2">The sequence shown here is derived from an EMBL/GenBank/DDBJ whole genome shotgun (WGS) entry which is preliminary data.</text>
</comment>
<feature type="coiled-coil region" evidence="1">
    <location>
        <begin position="11"/>
        <end position="63"/>
    </location>
</feature>
<sequence length="133" mass="15095">MSIYFTPNFNSKEEIEELNQLKKEIDKCATDAINKMFESSNVNSKLSTDIEIANDREKKLEELLISIDKIIDDKFEIALKKQVDINTLSIKDLLARIIKLEGGILPPYPEGTKILTENGLILQTEQGNNLEVN</sequence>
<evidence type="ECO:0000313" key="3">
    <source>
        <dbReference type="Proteomes" id="UP000668068"/>
    </source>
</evidence>
<evidence type="ECO:0000313" key="2">
    <source>
        <dbReference type="EMBL" id="MBO3359422.1"/>
    </source>
</evidence>
<evidence type="ECO:0000256" key="1">
    <source>
        <dbReference type="SAM" id="Coils"/>
    </source>
</evidence>